<keyword evidence="6" id="KW-1185">Reference proteome</keyword>
<evidence type="ECO:0000256" key="3">
    <source>
        <dbReference type="ARBA" id="ARBA00022840"/>
    </source>
</evidence>
<dbReference type="Proteomes" id="UP000838748">
    <property type="component" value="Unassembled WGS sequence"/>
</dbReference>
<evidence type="ECO:0000313" key="5">
    <source>
        <dbReference type="EMBL" id="CAH0538668.1"/>
    </source>
</evidence>
<comment type="caution">
    <text evidence="5">The sequence shown here is derived from an EMBL/GenBank/DDBJ whole genome shotgun (WGS) entry which is preliminary data.</text>
</comment>
<dbReference type="InterPro" id="IPR001482">
    <property type="entry name" value="T2SS/T4SS_dom"/>
</dbReference>
<dbReference type="Pfam" id="PF00437">
    <property type="entry name" value="T2SSE"/>
    <property type="match status" value="1"/>
</dbReference>
<dbReference type="Gene3D" id="3.40.50.300">
    <property type="entry name" value="P-loop containing nucleotide triphosphate hydrolases"/>
    <property type="match status" value="1"/>
</dbReference>
<keyword evidence="3" id="KW-0067">ATP-binding</keyword>
<dbReference type="Gene3D" id="3.30.450.90">
    <property type="match status" value="1"/>
</dbReference>
<organism evidence="5 6">
    <name type="scientific">Vibrio marisflavi CECT 7928</name>
    <dbReference type="NCBI Taxonomy" id="634439"/>
    <lineage>
        <taxon>Bacteria</taxon>
        <taxon>Pseudomonadati</taxon>
        <taxon>Pseudomonadota</taxon>
        <taxon>Gammaproteobacteria</taxon>
        <taxon>Vibrionales</taxon>
        <taxon>Vibrionaceae</taxon>
        <taxon>Vibrio</taxon>
    </lineage>
</organism>
<protein>
    <submittedName>
        <fullName evidence="5">Type II secretion system protein E</fullName>
    </submittedName>
</protein>
<comment type="similarity">
    <text evidence="1">Belongs to the GSP E family.</text>
</comment>
<accession>A0ABM9A3K5</accession>
<dbReference type="CDD" id="cd01129">
    <property type="entry name" value="PulE-GspE-like"/>
    <property type="match status" value="1"/>
</dbReference>
<reference evidence="5" key="1">
    <citation type="submission" date="2021-11" db="EMBL/GenBank/DDBJ databases">
        <authorList>
            <person name="Rodrigo-Torres L."/>
            <person name="Arahal R. D."/>
            <person name="Lucena T."/>
        </authorList>
    </citation>
    <scope>NUCLEOTIDE SEQUENCE</scope>
    <source>
        <strain evidence="5">CECT 7928</strain>
    </source>
</reference>
<dbReference type="SMART" id="SM00382">
    <property type="entry name" value="AAA"/>
    <property type="match status" value="1"/>
</dbReference>
<proteinExistence type="inferred from homology"/>
<dbReference type="PANTHER" id="PTHR30258">
    <property type="entry name" value="TYPE II SECRETION SYSTEM PROTEIN GSPE-RELATED"/>
    <property type="match status" value="1"/>
</dbReference>
<dbReference type="PROSITE" id="PS00662">
    <property type="entry name" value="T2SP_E"/>
    <property type="match status" value="1"/>
</dbReference>
<feature type="domain" description="Bacterial type II secretion system protein E" evidence="4">
    <location>
        <begin position="237"/>
        <end position="251"/>
    </location>
</feature>
<keyword evidence="2" id="KW-0547">Nucleotide-binding</keyword>
<evidence type="ECO:0000259" key="4">
    <source>
        <dbReference type="PROSITE" id="PS00662"/>
    </source>
</evidence>
<gene>
    <name evidence="5" type="primary">gspE</name>
    <name evidence="5" type="ORF">VMF7928_01575</name>
</gene>
<dbReference type="InterPro" id="IPR027417">
    <property type="entry name" value="P-loop_NTPase"/>
</dbReference>
<dbReference type="RefSeq" id="WP_237360927.1">
    <property type="nucleotide sequence ID" value="NZ_CAKLDM010000002.1"/>
</dbReference>
<dbReference type="InterPro" id="IPR003593">
    <property type="entry name" value="AAA+_ATPase"/>
</dbReference>
<dbReference type="SUPFAM" id="SSF52540">
    <property type="entry name" value="P-loop containing nucleoside triphosphate hydrolases"/>
    <property type="match status" value="1"/>
</dbReference>
<dbReference type="PANTHER" id="PTHR30258:SF1">
    <property type="entry name" value="PROTEIN TRANSPORT PROTEIN HOFB HOMOLOG"/>
    <property type="match status" value="1"/>
</dbReference>
<sequence length="415" mass="46392">MNNQPSSYFSSDINQSDSATSSTLLVNNETYSPTDKLFKSILLDALHVQASDIHFEPYENFTRVRFRCDGTLTEYQKPSFSTYKKLIAHIKVLAELDISEQRKPQDGRMQFQDQSDNLQQADLRVSTLPTQWGEKLVLRILKSNKECLRIDQLGMSQIQEALFTNALDKTQGLILITGPTGSGKTVSLYAALQYLNKPEVNIACAEDPVEITIPGINQVQVKHQIGFNFSEALRAFLRQDPDIIMLGEIRDSETAKMTVKAAQTGHLVLSTLHTNSASESLQRLINMGVEPYNLTSCVSLVVAQRLIKKLCPKCKKPQIDTTLLDPVISLSDAELYQANPSGCQQCNQGYAGRLAIFEAIEMNEELAGMLLSHSPSENIEKYFKAHNIFSLHESAIEALHKGFSSYQEIKRVLSL</sequence>
<dbReference type="EMBL" id="CAKLDM010000002">
    <property type="protein sequence ID" value="CAH0538668.1"/>
    <property type="molecule type" value="Genomic_DNA"/>
</dbReference>
<evidence type="ECO:0000256" key="1">
    <source>
        <dbReference type="ARBA" id="ARBA00006611"/>
    </source>
</evidence>
<evidence type="ECO:0000313" key="6">
    <source>
        <dbReference type="Proteomes" id="UP000838748"/>
    </source>
</evidence>
<evidence type="ECO:0000256" key="2">
    <source>
        <dbReference type="ARBA" id="ARBA00022741"/>
    </source>
</evidence>
<name>A0ABM9A3K5_9VIBR</name>